<comment type="caution">
    <text evidence="2">The sequence shown here is derived from an EMBL/GenBank/DDBJ whole genome shotgun (WGS) entry which is preliminary data.</text>
</comment>
<evidence type="ECO:0000313" key="2">
    <source>
        <dbReference type="EMBL" id="ERH21753.1"/>
    </source>
</evidence>
<dbReference type="Proteomes" id="UP000016536">
    <property type="component" value="Unassembled WGS sequence"/>
</dbReference>
<proteinExistence type="predicted"/>
<protein>
    <submittedName>
        <fullName evidence="2">Uncharacterized protein</fullName>
    </submittedName>
</protein>
<name>U1RQ23_9ACTO</name>
<evidence type="ECO:0000256" key="1">
    <source>
        <dbReference type="SAM" id="MobiDB-lite"/>
    </source>
</evidence>
<reference evidence="2 3" key="1">
    <citation type="submission" date="2013-08" db="EMBL/GenBank/DDBJ databases">
        <authorList>
            <person name="Weinstock G."/>
            <person name="Sodergren E."/>
            <person name="Wylie T."/>
            <person name="Fulton L."/>
            <person name="Fulton R."/>
            <person name="Fronick C."/>
            <person name="O'Laughlin M."/>
            <person name="Godfrey J."/>
            <person name="Miner T."/>
            <person name="Herter B."/>
            <person name="Appelbaum E."/>
            <person name="Cordes M."/>
            <person name="Lek S."/>
            <person name="Wollam A."/>
            <person name="Pepin K.H."/>
            <person name="Palsikar V.B."/>
            <person name="Mitreva M."/>
            <person name="Wilson R.K."/>
        </authorList>
    </citation>
    <scope>NUCLEOTIDE SEQUENCE [LARGE SCALE GENOMIC DNA]</scope>
    <source>
        <strain evidence="2 3">F0542</strain>
    </source>
</reference>
<dbReference type="AlphaFoldDB" id="U1RQ23"/>
<accession>U1RQ23</accession>
<evidence type="ECO:0000313" key="3">
    <source>
        <dbReference type="Proteomes" id="UP000016536"/>
    </source>
</evidence>
<keyword evidence="3" id="KW-1185">Reference proteome</keyword>
<dbReference type="HOGENOM" id="CLU_3148539_0_0_11"/>
<gene>
    <name evidence="2" type="ORF">HMPREF1979_03026</name>
</gene>
<sequence>MRPRARGTFIGVLLEVMPTGVNQASLSEPTTPLPREARNLIPERFPRD</sequence>
<organism evidence="2 3">
    <name type="scientific">Actinomyces johnsonii F0542</name>
    <dbReference type="NCBI Taxonomy" id="1321818"/>
    <lineage>
        <taxon>Bacteria</taxon>
        <taxon>Bacillati</taxon>
        <taxon>Actinomycetota</taxon>
        <taxon>Actinomycetes</taxon>
        <taxon>Actinomycetales</taxon>
        <taxon>Actinomycetaceae</taxon>
        <taxon>Actinomyces</taxon>
    </lineage>
</organism>
<feature type="region of interest" description="Disordered" evidence="1">
    <location>
        <begin position="23"/>
        <end position="48"/>
    </location>
</feature>
<dbReference type="EMBL" id="AWSE01000243">
    <property type="protein sequence ID" value="ERH21753.1"/>
    <property type="molecule type" value="Genomic_DNA"/>
</dbReference>